<feature type="transmembrane region" description="Helical" evidence="1">
    <location>
        <begin position="90"/>
        <end position="109"/>
    </location>
</feature>
<feature type="transmembrane region" description="Helical" evidence="1">
    <location>
        <begin position="115"/>
        <end position="134"/>
    </location>
</feature>
<reference evidence="2 3" key="1">
    <citation type="submission" date="2017-09" db="EMBL/GenBank/DDBJ databases">
        <authorList>
            <person name="Jakob F."/>
        </authorList>
    </citation>
    <scope>NUCLEOTIDE SEQUENCE [LARGE SCALE GENOMIC DNA]</scope>
    <source>
        <strain evidence="2 3">TMW 2.1880</strain>
    </source>
</reference>
<keyword evidence="1" id="KW-0472">Membrane</keyword>
<keyword evidence="3" id="KW-1185">Reference proteome</keyword>
<feature type="transmembrane region" description="Helical" evidence="1">
    <location>
        <begin position="35"/>
        <end position="56"/>
    </location>
</feature>
<comment type="caution">
    <text evidence="2">The sequence shown here is derived from an EMBL/GenBank/DDBJ whole genome shotgun (WGS) entry which is preliminary data.</text>
</comment>
<dbReference type="EMBL" id="NWUS01000001">
    <property type="protein sequence ID" value="MBA5725058.1"/>
    <property type="molecule type" value="Genomic_DNA"/>
</dbReference>
<evidence type="ECO:0000256" key="1">
    <source>
        <dbReference type="SAM" id="Phobius"/>
    </source>
</evidence>
<feature type="transmembrane region" description="Helical" evidence="1">
    <location>
        <begin position="179"/>
        <end position="200"/>
    </location>
</feature>
<dbReference type="InterPro" id="IPR005496">
    <property type="entry name" value="Integral_membrane_TerC"/>
</dbReference>
<sequence>MIIFLHQEPFLSIIADRTIQAGHCNTISAIMSFSYFILMVCLTILLNLALSGYNVVILKKIINSIRPAGTDETLHSQETQTEIQRYRRQALLFGTALAAFLRIGLTLILSDLLVFSYTKVVAGILLLWTSWTLYRALTSSGPEEASSHLTSLAEAIPKIIIADLALGLDNILAVACVSIHHHAILIIGLAISILFITIGVIHTPTLLLRMRWLGWVGLVIMIGLSLHLLYQGYHDIRFPIAN</sequence>
<proteinExistence type="predicted"/>
<evidence type="ECO:0000313" key="3">
    <source>
        <dbReference type="Proteomes" id="UP001516390"/>
    </source>
</evidence>
<organism evidence="2 3">
    <name type="scientific">Bombella favorum</name>
    <dbReference type="NCBI Taxonomy" id="2039164"/>
    <lineage>
        <taxon>Bacteria</taxon>
        <taxon>Pseudomonadati</taxon>
        <taxon>Pseudomonadota</taxon>
        <taxon>Alphaproteobacteria</taxon>
        <taxon>Acetobacterales</taxon>
        <taxon>Acetobacteraceae</taxon>
        <taxon>Bombella</taxon>
    </lineage>
</organism>
<name>A0ABR5ZL69_9PROT</name>
<protein>
    <submittedName>
        <fullName evidence="2">Uncharacterized protein</fullName>
    </submittedName>
</protein>
<feature type="transmembrane region" description="Helical" evidence="1">
    <location>
        <begin position="212"/>
        <end position="230"/>
    </location>
</feature>
<evidence type="ECO:0000313" key="2">
    <source>
        <dbReference type="EMBL" id="MBA5725058.1"/>
    </source>
</evidence>
<gene>
    <name evidence="2" type="ORF">CPA57_02035</name>
</gene>
<keyword evidence="1" id="KW-1133">Transmembrane helix</keyword>
<dbReference type="Pfam" id="PF03741">
    <property type="entry name" value="TerC"/>
    <property type="match status" value="1"/>
</dbReference>
<keyword evidence="1" id="KW-0812">Transmembrane</keyword>
<dbReference type="Proteomes" id="UP001516390">
    <property type="component" value="Unassembled WGS sequence"/>
</dbReference>
<accession>A0ABR5ZL69</accession>